<dbReference type="Proteomes" id="UP000199139">
    <property type="component" value="Unassembled WGS sequence"/>
</dbReference>
<evidence type="ECO:0000256" key="1">
    <source>
        <dbReference type="ARBA" id="ARBA00004196"/>
    </source>
</evidence>
<organism evidence="5 6">
    <name type="scientific">Halolactibacillus miurensis</name>
    <dbReference type="NCBI Taxonomy" id="306541"/>
    <lineage>
        <taxon>Bacteria</taxon>
        <taxon>Bacillati</taxon>
        <taxon>Bacillota</taxon>
        <taxon>Bacilli</taxon>
        <taxon>Bacillales</taxon>
        <taxon>Bacillaceae</taxon>
        <taxon>Halolactibacillus</taxon>
    </lineage>
</organism>
<dbReference type="InterPro" id="IPR028082">
    <property type="entry name" value="Peripla_BP_I"/>
</dbReference>
<name>A0A1I6R196_9BACI</name>
<evidence type="ECO:0000313" key="4">
    <source>
        <dbReference type="EMBL" id="GEM03674.1"/>
    </source>
</evidence>
<accession>A0A1I6R196</accession>
<comment type="subcellular location">
    <subcellularLocation>
        <location evidence="1">Cell envelope</location>
    </subcellularLocation>
</comment>
<feature type="domain" description="Periplasmic binding protein" evidence="3">
    <location>
        <begin position="43"/>
        <end position="299"/>
    </location>
</feature>
<dbReference type="Gene3D" id="3.40.50.2300">
    <property type="match status" value="2"/>
</dbReference>
<dbReference type="PANTHER" id="PTHR30036:SF1">
    <property type="entry name" value="D-XYLOSE-BINDING PERIPLASMIC PROTEIN"/>
    <property type="match status" value="1"/>
</dbReference>
<dbReference type="Pfam" id="PF13407">
    <property type="entry name" value="Peripla_BP_4"/>
    <property type="match status" value="1"/>
</dbReference>
<dbReference type="PANTHER" id="PTHR30036">
    <property type="entry name" value="D-XYLOSE-BINDING PERIPLASMIC PROTEIN"/>
    <property type="match status" value="1"/>
</dbReference>
<reference evidence="4 7" key="2">
    <citation type="submission" date="2019-07" db="EMBL/GenBank/DDBJ databases">
        <title>Whole genome shotgun sequence of Halolactibacillus miurensis NBRC 100873.</title>
        <authorList>
            <person name="Hosoyama A."/>
            <person name="Uohara A."/>
            <person name="Ohji S."/>
            <person name="Ichikawa N."/>
        </authorList>
    </citation>
    <scope>NUCLEOTIDE SEQUENCE [LARGE SCALE GENOMIC DNA]</scope>
    <source>
        <strain evidence="4 7">NBRC 100873</strain>
    </source>
</reference>
<dbReference type="InterPro" id="IPR025997">
    <property type="entry name" value="SBP_2_dom"/>
</dbReference>
<dbReference type="AlphaFoldDB" id="A0A1I6R196"/>
<evidence type="ECO:0000313" key="7">
    <source>
        <dbReference type="Proteomes" id="UP000321773"/>
    </source>
</evidence>
<dbReference type="STRING" id="306541.SAMN05421668_10515"/>
<evidence type="ECO:0000259" key="3">
    <source>
        <dbReference type="Pfam" id="PF13407"/>
    </source>
</evidence>
<keyword evidence="2" id="KW-0732">Signal</keyword>
<sequence>MIQRLWMISVIFILVGCQTPPEPIHDEEIEPVQSLSVDDITVGLSMDTLIEERWQKDRDMFSEAVQELGADIIVKAANGNDALQIAQAERMISDGVDVLVLVPHNAEAAATIVGRAQAAGIPVISYDRLVKNANVDLYISFDNEEVGRLQAEAMLKAVPSGQYVYIGGASTDNNAHLMREGVYEVLKPHIDAGRIQVVYDEWTDAWKPSEAKANMLEALSANDHDIDAVIAANDATAGGVIEALKEAGIEQTIPIVGQDAELQGITRLIDDQQLMTVYKSIKALTQKAAEVAIKLAKDEPLETSHLINNGKKDVPTIFLTPVSVTKETIKETVIDDGFHSHESIYLE</sequence>
<gene>
    <name evidence="4" type="ORF">HMI01_06620</name>
    <name evidence="5" type="ORF">SAMN05421668_10515</name>
</gene>
<dbReference type="RefSeq" id="WP_062321572.1">
    <property type="nucleotide sequence ID" value="NZ_BJWJ01000004.1"/>
</dbReference>
<dbReference type="CDD" id="cd19991">
    <property type="entry name" value="PBP1_ABC_xylose_binding"/>
    <property type="match status" value="1"/>
</dbReference>
<dbReference type="InterPro" id="IPR050555">
    <property type="entry name" value="Bact_Solute-Bind_Prot2"/>
</dbReference>
<dbReference type="EMBL" id="BJWJ01000004">
    <property type="protein sequence ID" value="GEM03674.1"/>
    <property type="molecule type" value="Genomic_DNA"/>
</dbReference>
<evidence type="ECO:0000313" key="5">
    <source>
        <dbReference type="EMBL" id="SFS58390.1"/>
    </source>
</evidence>
<reference evidence="5 6" key="1">
    <citation type="submission" date="2016-10" db="EMBL/GenBank/DDBJ databases">
        <authorList>
            <person name="de Groot N.N."/>
        </authorList>
    </citation>
    <scope>NUCLEOTIDE SEQUENCE [LARGE SCALE GENOMIC DNA]</scope>
    <source>
        <strain evidence="5 6">DSM 17074</strain>
    </source>
</reference>
<dbReference type="OrthoDB" id="9769193at2"/>
<dbReference type="GO" id="GO:0030288">
    <property type="term" value="C:outer membrane-bounded periplasmic space"/>
    <property type="evidence" value="ECO:0007669"/>
    <property type="project" value="TreeGrafter"/>
</dbReference>
<dbReference type="EMBL" id="FPAI01000005">
    <property type="protein sequence ID" value="SFS58390.1"/>
    <property type="molecule type" value="Genomic_DNA"/>
</dbReference>
<evidence type="ECO:0000313" key="6">
    <source>
        <dbReference type="Proteomes" id="UP000199139"/>
    </source>
</evidence>
<dbReference type="GO" id="GO:0030246">
    <property type="term" value="F:carbohydrate binding"/>
    <property type="evidence" value="ECO:0007669"/>
    <property type="project" value="TreeGrafter"/>
</dbReference>
<dbReference type="SUPFAM" id="SSF53822">
    <property type="entry name" value="Periplasmic binding protein-like I"/>
    <property type="match status" value="1"/>
</dbReference>
<dbReference type="PROSITE" id="PS51257">
    <property type="entry name" value="PROKAR_LIPOPROTEIN"/>
    <property type="match status" value="1"/>
</dbReference>
<protein>
    <submittedName>
        <fullName evidence="4">D-xylose ABC transporter substrate-binding protein</fullName>
    </submittedName>
    <submittedName>
        <fullName evidence="5">D-xylose transport system substrate-binding protein</fullName>
    </submittedName>
</protein>
<keyword evidence="7" id="KW-1185">Reference proteome</keyword>
<proteinExistence type="predicted"/>
<dbReference type="Proteomes" id="UP000321773">
    <property type="component" value="Unassembled WGS sequence"/>
</dbReference>
<evidence type="ECO:0000256" key="2">
    <source>
        <dbReference type="ARBA" id="ARBA00022729"/>
    </source>
</evidence>